<dbReference type="EMBL" id="LAZR01002765">
    <property type="protein sequence ID" value="KKN25857.1"/>
    <property type="molecule type" value="Genomic_DNA"/>
</dbReference>
<organism evidence="1">
    <name type="scientific">marine sediment metagenome</name>
    <dbReference type="NCBI Taxonomy" id="412755"/>
    <lineage>
        <taxon>unclassified sequences</taxon>
        <taxon>metagenomes</taxon>
        <taxon>ecological metagenomes</taxon>
    </lineage>
</organism>
<proteinExistence type="predicted"/>
<evidence type="ECO:0000313" key="1">
    <source>
        <dbReference type="EMBL" id="KKN25857.1"/>
    </source>
</evidence>
<gene>
    <name evidence="1" type="ORF">LCGC14_0880440</name>
</gene>
<name>A0A0F9PMP9_9ZZZZ</name>
<protein>
    <submittedName>
        <fullName evidence="1">Uncharacterized protein</fullName>
    </submittedName>
</protein>
<dbReference type="AlphaFoldDB" id="A0A0F9PMP9"/>
<comment type="caution">
    <text evidence="1">The sequence shown here is derived from an EMBL/GenBank/DDBJ whole genome shotgun (WGS) entry which is preliminary data.</text>
</comment>
<sequence length="80" mass="9104">MERVFPIKPGTRMPEFASEVLIKKGKEEVAIVTPSGQWWNALSPSRQKLWRDTVQQLGADPEDYLAQMRSMFPKSPKGAE</sequence>
<accession>A0A0F9PMP9</accession>
<reference evidence="1" key="1">
    <citation type="journal article" date="2015" name="Nature">
        <title>Complex archaea that bridge the gap between prokaryotes and eukaryotes.</title>
        <authorList>
            <person name="Spang A."/>
            <person name="Saw J.H."/>
            <person name="Jorgensen S.L."/>
            <person name="Zaremba-Niedzwiedzka K."/>
            <person name="Martijn J."/>
            <person name="Lind A.E."/>
            <person name="van Eijk R."/>
            <person name="Schleper C."/>
            <person name="Guy L."/>
            <person name="Ettema T.J."/>
        </authorList>
    </citation>
    <scope>NUCLEOTIDE SEQUENCE</scope>
</reference>